<keyword evidence="5 9" id="KW-0812">Transmembrane</keyword>
<evidence type="ECO:0000256" key="9">
    <source>
        <dbReference type="SAM" id="Phobius"/>
    </source>
</evidence>
<dbReference type="InterPro" id="IPR003352">
    <property type="entry name" value="PTS_EIIC"/>
</dbReference>
<feature type="transmembrane region" description="Helical" evidence="9">
    <location>
        <begin position="223"/>
        <end position="246"/>
    </location>
</feature>
<evidence type="ECO:0000256" key="7">
    <source>
        <dbReference type="ARBA" id="ARBA00023136"/>
    </source>
</evidence>
<feature type="transmembrane region" description="Helical" evidence="9">
    <location>
        <begin position="396"/>
        <end position="416"/>
    </location>
</feature>
<evidence type="ECO:0000256" key="5">
    <source>
        <dbReference type="ARBA" id="ARBA00022692"/>
    </source>
</evidence>
<proteinExistence type="predicted"/>
<evidence type="ECO:0000256" key="6">
    <source>
        <dbReference type="ARBA" id="ARBA00022989"/>
    </source>
</evidence>
<keyword evidence="7 8" id="KW-0472">Membrane</keyword>
<dbReference type="GO" id="GO:0005886">
    <property type="term" value="C:plasma membrane"/>
    <property type="evidence" value="ECO:0007669"/>
    <property type="project" value="UniProtKB-SubCell"/>
</dbReference>
<evidence type="ECO:0000313" key="11">
    <source>
        <dbReference type="EMBL" id="NME43607.1"/>
    </source>
</evidence>
<keyword evidence="4 8" id="KW-0762">Sugar transport</keyword>
<keyword evidence="2 8" id="KW-0813">Transport</keyword>
<reference evidence="11 12" key="1">
    <citation type="submission" date="2020-04" db="EMBL/GenBank/DDBJ databases">
        <authorList>
            <person name="Hitch T.C.A."/>
            <person name="Wylensek D."/>
            <person name="Clavel T."/>
        </authorList>
    </citation>
    <scope>NUCLEOTIDE SEQUENCE [LARGE SCALE GENOMIC DNA]</scope>
    <source>
        <strain evidence="11 12">BSM-383-APC-22F</strain>
    </source>
</reference>
<feature type="transmembrane region" description="Helical" evidence="9">
    <location>
        <begin position="289"/>
        <end position="310"/>
    </location>
</feature>
<protein>
    <recommendedName>
        <fullName evidence="8">Permease IIC component</fullName>
    </recommendedName>
</protein>
<evidence type="ECO:0000256" key="4">
    <source>
        <dbReference type="ARBA" id="ARBA00022597"/>
    </source>
</evidence>
<dbReference type="InterPro" id="IPR004501">
    <property type="entry name" value="PTS_EIIC_3"/>
</dbReference>
<dbReference type="EMBL" id="JABAFR010000003">
    <property type="protein sequence ID" value="NME43607.1"/>
    <property type="molecule type" value="Genomic_DNA"/>
</dbReference>
<keyword evidence="6 9" id="KW-1133">Transmembrane helix</keyword>
<dbReference type="AlphaFoldDB" id="A0A7X9NG27"/>
<feature type="transmembrane region" description="Helical" evidence="9">
    <location>
        <begin position="102"/>
        <end position="123"/>
    </location>
</feature>
<dbReference type="InterPro" id="IPR004796">
    <property type="entry name" value="PTS_IIC_cello"/>
</dbReference>
<accession>A0A7X9NG27</accession>
<evidence type="ECO:0000256" key="3">
    <source>
        <dbReference type="ARBA" id="ARBA00022475"/>
    </source>
</evidence>
<dbReference type="PIRSF" id="PIRSF006351">
    <property type="entry name" value="PTS_EIIC-Cellobiose"/>
    <property type="match status" value="1"/>
</dbReference>
<dbReference type="GO" id="GO:0008982">
    <property type="term" value="F:protein-N(PI)-phosphohistidine-sugar phosphotransferase activity"/>
    <property type="evidence" value="ECO:0007669"/>
    <property type="project" value="UniProtKB-UniRule"/>
</dbReference>
<sequence>MDRLTDTFVKFAKVVNENKVIAALKDAFVVLTPFIILASIATLFTSLICSPKTGLAGVSGFEWLESYNSLFSSISYGSLNIIALLIAYNMAYNMAKQYDVEANFGGILGLVTYVCMVPTSIAIPGVEGVFATGLSQDVTGSMGLFYAMIISGLAVYIYSKLANVKRLEIRLPDSVPSNVGKAFSSLIPTILTVFILCIVRYAYFTLTGGELANIVYTVLQVPLSIIGQTPLGFVGFGFFTGLFWFFGIHGTSVTGAFSKPIFLAALTTNIELVNAGEAPTEIVTKTFNVLFGGMGGFGCTIALIVAILLFSKREDERAIAKMALPSGIFEINEPMLFGLPIVANTVYIIPFILAPILGQTIGFVATKLGLMGYTFIDVPWVMPPFINAFLATGGDWRAPIVQFTAFVAILLLYMPFVKLSNKVYEKQLSESNKGETNE</sequence>
<dbReference type="InterPro" id="IPR051088">
    <property type="entry name" value="PTS_Sugar-EIIC/EIIB"/>
</dbReference>
<dbReference type="PROSITE" id="PS51105">
    <property type="entry name" value="PTS_EIIC_TYPE_3"/>
    <property type="match status" value="1"/>
</dbReference>
<evidence type="ECO:0000256" key="8">
    <source>
        <dbReference type="PIRNR" id="PIRNR006351"/>
    </source>
</evidence>
<name>A0A7X9NG27_9FIRM</name>
<dbReference type="PANTHER" id="PTHR33989:SF10">
    <property type="entry name" value="PERMEASE IIC COMPONENT"/>
    <property type="match status" value="1"/>
</dbReference>
<comment type="function">
    <text evidence="8">The phosphoenolpyruvate-dependent sugar phosphotransferase system (PTS), a major carbohydrate active -transport system, catalyzes the phosphorylation of incoming sugar substrates concomitant with their translocation across the cell membrane.</text>
</comment>
<feature type="transmembrane region" description="Helical" evidence="9">
    <location>
        <begin position="335"/>
        <end position="358"/>
    </location>
</feature>
<feature type="transmembrane region" description="Helical" evidence="9">
    <location>
        <begin position="27"/>
        <end position="48"/>
    </location>
</feature>
<comment type="caution">
    <text evidence="11">The sequence shown here is derived from an EMBL/GenBank/DDBJ whole genome shotgun (WGS) entry which is preliminary data.</text>
</comment>
<gene>
    <name evidence="11" type="ORF">HF861_01735</name>
</gene>
<dbReference type="RefSeq" id="WP_168964639.1">
    <property type="nucleotide sequence ID" value="NZ_JABAFR010000003.1"/>
</dbReference>
<dbReference type="Pfam" id="PF02378">
    <property type="entry name" value="PTS_EIIC"/>
    <property type="match status" value="1"/>
</dbReference>
<feature type="transmembrane region" description="Helical" evidence="9">
    <location>
        <begin position="68"/>
        <end position="90"/>
    </location>
</feature>
<keyword evidence="3 8" id="KW-1003">Cell membrane</keyword>
<dbReference type="NCBIfam" id="TIGR00410">
    <property type="entry name" value="lacE"/>
    <property type="match status" value="1"/>
</dbReference>
<dbReference type="GO" id="GO:0009401">
    <property type="term" value="P:phosphoenolpyruvate-dependent sugar phosphotransferase system"/>
    <property type="evidence" value="ECO:0007669"/>
    <property type="project" value="InterPro"/>
</dbReference>
<dbReference type="PANTHER" id="PTHR33989">
    <property type="match status" value="1"/>
</dbReference>
<evidence type="ECO:0000259" key="10">
    <source>
        <dbReference type="PROSITE" id="PS51105"/>
    </source>
</evidence>
<evidence type="ECO:0000256" key="1">
    <source>
        <dbReference type="ARBA" id="ARBA00004651"/>
    </source>
</evidence>
<dbReference type="GO" id="GO:1901264">
    <property type="term" value="P:carbohydrate derivative transport"/>
    <property type="evidence" value="ECO:0007669"/>
    <property type="project" value="TreeGrafter"/>
</dbReference>
<evidence type="ECO:0000313" key="12">
    <source>
        <dbReference type="Proteomes" id="UP000540014"/>
    </source>
</evidence>
<organism evidence="11 12">
    <name type="scientific">Faecalicoccus pleomorphus</name>
    <dbReference type="NCBI Taxonomy" id="1323"/>
    <lineage>
        <taxon>Bacteria</taxon>
        <taxon>Bacillati</taxon>
        <taxon>Bacillota</taxon>
        <taxon>Erysipelotrichia</taxon>
        <taxon>Erysipelotrichales</taxon>
        <taxon>Erysipelotrichaceae</taxon>
        <taxon>Faecalicoccus</taxon>
    </lineage>
</organism>
<feature type="transmembrane region" description="Helical" evidence="9">
    <location>
        <begin position="370"/>
        <end position="390"/>
    </location>
</feature>
<feature type="transmembrane region" description="Helical" evidence="9">
    <location>
        <begin position="143"/>
        <end position="161"/>
    </location>
</feature>
<feature type="transmembrane region" description="Helical" evidence="9">
    <location>
        <begin position="182"/>
        <end position="203"/>
    </location>
</feature>
<evidence type="ECO:0000256" key="2">
    <source>
        <dbReference type="ARBA" id="ARBA00022448"/>
    </source>
</evidence>
<feature type="domain" description="PTS EIIC type-3" evidence="10">
    <location>
        <begin position="4"/>
        <end position="416"/>
    </location>
</feature>
<dbReference type="Proteomes" id="UP000540014">
    <property type="component" value="Unassembled WGS sequence"/>
</dbReference>
<comment type="subcellular location">
    <subcellularLocation>
        <location evidence="1">Cell membrane</location>
        <topology evidence="1">Multi-pass membrane protein</topology>
    </subcellularLocation>
</comment>